<organism evidence="3 4">
    <name type="scientific">Gossypium aridum</name>
    <name type="common">American cotton</name>
    <name type="synonym">Erioxylum aridum</name>
    <dbReference type="NCBI Taxonomy" id="34290"/>
    <lineage>
        <taxon>Eukaryota</taxon>
        <taxon>Viridiplantae</taxon>
        <taxon>Streptophyta</taxon>
        <taxon>Embryophyta</taxon>
        <taxon>Tracheophyta</taxon>
        <taxon>Spermatophyta</taxon>
        <taxon>Magnoliopsida</taxon>
        <taxon>eudicotyledons</taxon>
        <taxon>Gunneridae</taxon>
        <taxon>Pentapetalae</taxon>
        <taxon>rosids</taxon>
        <taxon>malvids</taxon>
        <taxon>Malvales</taxon>
        <taxon>Malvaceae</taxon>
        <taxon>Malvoideae</taxon>
        <taxon>Gossypium</taxon>
    </lineage>
</organism>
<reference evidence="3 4" key="1">
    <citation type="journal article" date="2019" name="Genome Biol. Evol.">
        <title>Insights into the evolution of the New World diploid cottons (Gossypium, subgenus Houzingenia) based on genome sequencing.</title>
        <authorList>
            <person name="Grover C.E."/>
            <person name="Arick M.A. 2nd"/>
            <person name="Thrash A."/>
            <person name="Conover J.L."/>
            <person name="Sanders W.S."/>
            <person name="Peterson D.G."/>
            <person name="Frelichowski J.E."/>
            <person name="Scheffler J.A."/>
            <person name="Scheffler B.E."/>
            <person name="Wendel J.F."/>
        </authorList>
    </citation>
    <scope>NUCLEOTIDE SEQUENCE [LARGE SCALE GENOMIC DNA]</scope>
    <source>
        <strain evidence="3">185</strain>
        <tissue evidence="3">Leaf</tissue>
    </source>
</reference>
<dbReference type="InterPro" id="IPR000007">
    <property type="entry name" value="Tubby_C"/>
</dbReference>
<dbReference type="PANTHER" id="PTHR16517">
    <property type="entry name" value="TUBBY-RELATED"/>
    <property type="match status" value="1"/>
</dbReference>
<proteinExistence type="inferred from homology"/>
<dbReference type="Proteomes" id="UP000593577">
    <property type="component" value="Unassembled WGS sequence"/>
</dbReference>
<evidence type="ECO:0000256" key="1">
    <source>
        <dbReference type="ARBA" id="ARBA00007129"/>
    </source>
</evidence>
<dbReference type="PANTHER" id="PTHR16517:SF131">
    <property type="entry name" value="TUBBY-LIKE PROTEIN 8"/>
    <property type="match status" value="1"/>
</dbReference>
<evidence type="ECO:0000259" key="2">
    <source>
        <dbReference type="Pfam" id="PF01167"/>
    </source>
</evidence>
<dbReference type="AlphaFoldDB" id="A0A7J8XUL8"/>
<gene>
    <name evidence="3" type="ORF">Goari_008646</name>
</gene>
<sequence>MGELKDPLVQRQASCNAPYVNPLIDLKHNRSCSEGNPASFSDDKENVVFGAGKENAAPSTNNGSSSSEVAKKTTTHLKSLSTIGTFDASKEVTSYKSLSTGKILKESSLQFCMQMNEPDKAFGCKLWDPIDSDNSASLNIWDYSDSEAAPASSWSTLPNRSVSEHSLLLLLLIHVMPLPLDIGRCTCVIVKEPLPDGFHGGTLYSLYTNEGKGRQDRKLAVAYHKRRNGKSVFAIAQTTKGILSNSDDSCVGLMTANLLGSKYHIWNQNGRTKSSNKQSNPLLGVVRFMPTIATWTGSYRSMKAYIPKHQSMQLKNVAQMQHINGLPKDWEEKMDKIHKLFSRIPRYNKMLKQYELDFRERGRAAGLRIQSSVKNFQLTLEESGRQTILQLGRVDRYKYVMDFRYPLTGYQAFCICLASIDSKLCCIM</sequence>
<dbReference type="PRINTS" id="PR01573">
    <property type="entry name" value="SUPERTUBBY"/>
</dbReference>
<evidence type="ECO:0000313" key="4">
    <source>
        <dbReference type="Proteomes" id="UP000593577"/>
    </source>
</evidence>
<dbReference type="Gene3D" id="3.20.90.10">
    <property type="entry name" value="Tubby Protein, Chain A"/>
    <property type="match status" value="1"/>
</dbReference>
<comment type="caution">
    <text evidence="3">The sequence shown here is derived from an EMBL/GenBank/DDBJ whole genome shotgun (WGS) entry which is preliminary data.</text>
</comment>
<evidence type="ECO:0000313" key="3">
    <source>
        <dbReference type="EMBL" id="MBA0690998.1"/>
    </source>
</evidence>
<protein>
    <recommendedName>
        <fullName evidence="2">Tubby C-terminal domain-containing protein</fullName>
    </recommendedName>
</protein>
<accession>A0A7J8XUL8</accession>
<dbReference type="SUPFAM" id="SSF54518">
    <property type="entry name" value="Tubby C-terminal domain-like"/>
    <property type="match status" value="1"/>
</dbReference>
<dbReference type="InterPro" id="IPR025659">
    <property type="entry name" value="Tubby-like_C"/>
</dbReference>
<name>A0A7J8XUL8_GOSAI</name>
<dbReference type="Pfam" id="PF01167">
    <property type="entry name" value="Tub"/>
    <property type="match status" value="1"/>
</dbReference>
<dbReference type="EMBL" id="JABFAA010000009">
    <property type="protein sequence ID" value="MBA0690998.1"/>
    <property type="molecule type" value="Genomic_DNA"/>
</dbReference>
<keyword evidence="4" id="KW-1185">Reference proteome</keyword>
<feature type="domain" description="Tubby C-terminal" evidence="2">
    <location>
        <begin position="177"/>
        <end position="422"/>
    </location>
</feature>
<comment type="similarity">
    <text evidence="1">Belongs to the TUB family.</text>
</comment>